<accession>A0A4W4DVG5</accession>
<evidence type="ECO:0000256" key="1">
    <source>
        <dbReference type="SAM" id="SignalP"/>
    </source>
</evidence>
<dbReference type="GO" id="GO:0005102">
    <property type="term" value="F:signaling receptor binding"/>
    <property type="evidence" value="ECO:0007669"/>
    <property type="project" value="TreeGrafter"/>
</dbReference>
<dbReference type="InterPro" id="IPR021088">
    <property type="entry name" value="Osteocrin"/>
</dbReference>
<feature type="chain" id="PRO_5044241991" description="Osteocrin" evidence="1">
    <location>
        <begin position="24"/>
        <end position="128"/>
    </location>
</feature>
<dbReference type="AlphaFoldDB" id="A0A4W4DVG5"/>
<reference evidence="2" key="4">
    <citation type="submission" date="2025-08" db="UniProtKB">
        <authorList>
            <consortium name="Ensembl"/>
        </authorList>
    </citation>
    <scope>IDENTIFICATION</scope>
</reference>
<dbReference type="PANTHER" id="PTHR35353:SF1">
    <property type="entry name" value="OSTEOCRIN"/>
    <property type="match status" value="1"/>
</dbReference>
<proteinExistence type="predicted"/>
<reference evidence="3" key="1">
    <citation type="journal article" date="2014" name="Science">
        <title>Nonhuman genetics. Genomic basis for the convergent evolution of electric organs.</title>
        <authorList>
            <person name="Gallant J.R."/>
            <person name="Traeger L.L."/>
            <person name="Volkening J.D."/>
            <person name="Moffett H."/>
            <person name="Chen P.H."/>
            <person name="Novina C.D."/>
            <person name="Phillips G.N.Jr."/>
            <person name="Anand R."/>
            <person name="Wells G.B."/>
            <person name="Pinch M."/>
            <person name="Guth R."/>
            <person name="Unguez G.A."/>
            <person name="Albert J.S."/>
            <person name="Zakon H.H."/>
            <person name="Samanta M.P."/>
            <person name="Sussman M.R."/>
        </authorList>
    </citation>
    <scope>NUCLEOTIDE SEQUENCE [LARGE SCALE GENOMIC DNA]</scope>
</reference>
<dbReference type="STRING" id="8005.ENSEEEP00000003224"/>
<evidence type="ECO:0008006" key="4">
    <source>
        <dbReference type="Google" id="ProtNLM"/>
    </source>
</evidence>
<dbReference type="OMA" id="QTENHGS"/>
<reference evidence="2" key="3">
    <citation type="submission" date="2020-05" db="EMBL/GenBank/DDBJ databases">
        <title>Electrophorus electricus (electric eel) genome, fEleEle1, primary haplotype.</title>
        <authorList>
            <person name="Myers G."/>
            <person name="Meyer A."/>
            <person name="Fedrigo O."/>
            <person name="Formenti G."/>
            <person name="Rhie A."/>
            <person name="Tracey A."/>
            <person name="Sims Y."/>
            <person name="Jarvis E.D."/>
        </authorList>
    </citation>
    <scope>NUCLEOTIDE SEQUENCE [LARGE SCALE GENOMIC DNA]</scope>
</reference>
<dbReference type="PANTHER" id="PTHR35353">
    <property type="entry name" value="OSTEOCRIN"/>
    <property type="match status" value="1"/>
</dbReference>
<dbReference type="GO" id="GO:0001958">
    <property type="term" value="P:endochondral ossification"/>
    <property type="evidence" value="ECO:0007669"/>
    <property type="project" value="Ensembl"/>
</dbReference>
<dbReference type="GeneTree" id="ENSGT00390000001750"/>
<dbReference type="GO" id="GO:0005615">
    <property type="term" value="C:extracellular space"/>
    <property type="evidence" value="ECO:0007669"/>
    <property type="project" value="TreeGrafter"/>
</dbReference>
<gene>
    <name evidence="2" type="primary">OSTN</name>
</gene>
<reference evidence="3" key="2">
    <citation type="journal article" date="2017" name="Sci. Adv.">
        <title>A tail of two voltages: Proteomic comparison of the three electric organs of the electric eel.</title>
        <authorList>
            <person name="Traeger L.L."/>
            <person name="Sabat G."/>
            <person name="Barrett-Wilt G.A."/>
            <person name="Wells G.B."/>
            <person name="Sussman M.R."/>
        </authorList>
    </citation>
    <scope>NUCLEOTIDE SEQUENCE [LARGE SCALE GENOMIC DNA]</scope>
</reference>
<dbReference type="GO" id="GO:0009755">
    <property type="term" value="P:hormone-mediated signaling pathway"/>
    <property type="evidence" value="ECO:0007669"/>
    <property type="project" value="TreeGrafter"/>
</dbReference>
<sequence length="128" mass="14317">MLDCSCVLVSYLLMMTLFHSQNSASLCLLLQSVLMEHHGDQLGADAQKGSGSVKNKLLFLNQLFHVENDVIETKRKRSFPGSSIPLDRLSISSMDPKSNKQRKVELPRRRVTIPIDRIGVGRLPNSRG</sequence>
<evidence type="ECO:0000313" key="2">
    <source>
        <dbReference type="Ensembl" id="ENSEEEP00000003224.2"/>
    </source>
</evidence>
<dbReference type="Proteomes" id="UP000314983">
    <property type="component" value="Chromosome 15"/>
</dbReference>
<reference evidence="2" key="5">
    <citation type="submission" date="2025-09" db="UniProtKB">
        <authorList>
            <consortium name="Ensembl"/>
        </authorList>
    </citation>
    <scope>IDENTIFICATION</scope>
</reference>
<feature type="signal peptide" evidence="1">
    <location>
        <begin position="1"/>
        <end position="23"/>
    </location>
</feature>
<keyword evidence="1" id="KW-0732">Signal</keyword>
<dbReference type="Ensembl" id="ENSEEET00000003270.2">
    <property type="protein sequence ID" value="ENSEEEP00000003224.2"/>
    <property type="gene ID" value="ENSEEEG00000001814.2"/>
</dbReference>
<dbReference type="Pfam" id="PF11037">
    <property type="entry name" value="Musclin"/>
    <property type="match status" value="1"/>
</dbReference>
<dbReference type="GO" id="GO:0051216">
    <property type="term" value="P:cartilage development"/>
    <property type="evidence" value="ECO:0007669"/>
    <property type="project" value="Ensembl"/>
</dbReference>
<name>A0A4W4DVG5_ELEEL</name>
<protein>
    <recommendedName>
        <fullName evidence="4">Osteocrin</fullName>
    </recommendedName>
</protein>
<evidence type="ECO:0000313" key="3">
    <source>
        <dbReference type="Proteomes" id="UP000314983"/>
    </source>
</evidence>
<organism evidence="2 3">
    <name type="scientific">Electrophorus electricus</name>
    <name type="common">Electric eel</name>
    <name type="synonym">Gymnotus electricus</name>
    <dbReference type="NCBI Taxonomy" id="8005"/>
    <lineage>
        <taxon>Eukaryota</taxon>
        <taxon>Metazoa</taxon>
        <taxon>Chordata</taxon>
        <taxon>Craniata</taxon>
        <taxon>Vertebrata</taxon>
        <taxon>Euteleostomi</taxon>
        <taxon>Actinopterygii</taxon>
        <taxon>Neopterygii</taxon>
        <taxon>Teleostei</taxon>
        <taxon>Ostariophysi</taxon>
        <taxon>Gymnotiformes</taxon>
        <taxon>Gymnotoidei</taxon>
        <taxon>Gymnotidae</taxon>
        <taxon>Electrophorus</taxon>
    </lineage>
</organism>
<keyword evidence="3" id="KW-1185">Reference proteome</keyword>